<dbReference type="Gene3D" id="3.30.730.10">
    <property type="entry name" value="AP2/ERF domain"/>
    <property type="match status" value="1"/>
</dbReference>
<gene>
    <name evidence="9" type="ORF">F3Y22_tig00003103pilonHSYRG00012</name>
</gene>
<dbReference type="PANTHER" id="PTHR31677:SF196">
    <property type="entry name" value="ETHYLENE-RESPONSIVE TRANSCRIPTION FACTOR ERF109"/>
    <property type="match status" value="1"/>
</dbReference>
<keyword evidence="4" id="KW-0805">Transcription regulation</keyword>
<keyword evidence="5" id="KW-0238">DNA-binding</keyword>
<evidence type="ECO:0000256" key="7">
    <source>
        <dbReference type="ARBA" id="ARBA00023242"/>
    </source>
</evidence>
<dbReference type="GO" id="GO:0005634">
    <property type="term" value="C:nucleus"/>
    <property type="evidence" value="ECO:0007669"/>
    <property type="project" value="UniProtKB-SubCell"/>
</dbReference>
<sequence length="149" mass="17296">MEEKGKEFYMKSRYYEMVPPPRQLKTYPLTKSPDSLCRLGSGASSVVLDSEAESRKLPSSKYKGVVHQPNGRWGAQIYEKHQIVWLGTFNEEDEAAKVYDIASQRFRGLDAVFNFKQLLKFEEDDMEMTLLNSHSKAEIVYMLRKHPLQ</sequence>
<feature type="domain" description="AP2/ERF" evidence="8">
    <location>
        <begin position="61"/>
        <end position="116"/>
    </location>
</feature>
<dbReference type="PANTHER" id="PTHR31677">
    <property type="entry name" value="AP2 DOMAIN CLASS TRANSCRIPTION FACTOR"/>
    <property type="match status" value="1"/>
</dbReference>
<organism evidence="9 10">
    <name type="scientific">Hibiscus syriacus</name>
    <name type="common">Rose of Sharon</name>
    <dbReference type="NCBI Taxonomy" id="106335"/>
    <lineage>
        <taxon>Eukaryota</taxon>
        <taxon>Viridiplantae</taxon>
        <taxon>Streptophyta</taxon>
        <taxon>Embryophyta</taxon>
        <taxon>Tracheophyta</taxon>
        <taxon>Spermatophyta</taxon>
        <taxon>Magnoliopsida</taxon>
        <taxon>eudicotyledons</taxon>
        <taxon>Gunneridae</taxon>
        <taxon>Pentapetalae</taxon>
        <taxon>rosids</taxon>
        <taxon>malvids</taxon>
        <taxon>Malvales</taxon>
        <taxon>Malvaceae</taxon>
        <taxon>Malvoideae</taxon>
        <taxon>Hibiscus</taxon>
    </lineage>
</organism>
<evidence type="ECO:0000313" key="10">
    <source>
        <dbReference type="Proteomes" id="UP000436088"/>
    </source>
</evidence>
<proteinExistence type="inferred from homology"/>
<evidence type="ECO:0000256" key="2">
    <source>
        <dbReference type="ARBA" id="ARBA00009089"/>
    </source>
</evidence>
<keyword evidence="7" id="KW-0539">Nucleus</keyword>
<evidence type="ECO:0000256" key="3">
    <source>
        <dbReference type="ARBA" id="ARBA00022745"/>
    </source>
</evidence>
<evidence type="ECO:0000256" key="1">
    <source>
        <dbReference type="ARBA" id="ARBA00004123"/>
    </source>
</evidence>
<evidence type="ECO:0000313" key="9">
    <source>
        <dbReference type="EMBL" id="KAE8729854.1"/>
    </source>
</evidence>
<dbReference type="AlphaFoldDB" id="A0A6A3CMX1"/>
<dbReference type="EMBL" id="VEPZ02000211">
    <property type="protein sequence ID" value="KAE8729854.1"/>
    <property type="molecule type" value="Genomic_DNA"/>
</dbReference>
<evidence type="ECO:0000256" key="4">
    <source>
        <dbReference type="ARBA" id="ARBA00023015"/>
    </source>
</evidence>
<dbReference type="CDD" id="cd00018">
    <property type="entry name" value="AP2"/>
    <property type="match status" value="1"/>
</dbReference>
<dbReference type="GO" id="GO:0003677">
    <property type="term" value="F:DNA binding"/>
    <property type="evidence" value="ECO:0007669"/>
    <property type="project" value="UniProtKB-KW"/>
</dbReference>
<evidence type="ECO:0000256" key="6">
    <source>
        <dbReference type="ARBA" id="ARBA00023163"/>
    </source>
</evidence>
<dbReference type="InterPro" id="IPR016177">
    <property type="entry name" value="DNA-bd_dom_sf"/>
</dbReference>
<dbReference type="Proteomes" id="UP000436088">
    <property type="component" value="Unassembled WGS sequence"/>
</dbReference>
<dbReference type="InterPro" id="IPR036955">
    <property type="entry name" value="AP2/ERF_dom_sf"/>
</dbReference>
<comment type="similarity">
    <text evidence="2">Belongs to the AP2/ERF transcription factor family. RAV subfamily.</text>
</comment>
<dbReference type="FunFam" id="3.30.730.10:FF:000008">
    <property type="entry name" value="AP2 domain-containing protein RAP2.8"/>
    <property type="match status" value="1"/>
</dbReference>
<dbReference type="PROSITE" id="PS51032">
    <property type="entry name" value="AP2_ERF"/>
    <property type="match status" value="1"/>
</dbReference>
<keyword evidence="10" id="KW-1185">Reference proteome</keyword>
<reference evidence="9" key="1">
    <citation type="submission" date="2019-09" db="EMBL/GenBank/DDBJ databases">
        <title>Draft genome information of white flower Hibiscus syriacus.</title>
        <authorList>
            <person name="Kim Y.-M."/>
        </authorList>
    </citation>
    <scope>NUCLEOTIDE SEQUENCE [LARGE SCALE GENOMIC DNA]</scope>
    <source>
        <strain evidence="9">YM2019G1</strain>
    </source>
</reference>
<name>A0A6A3CMX1_HIBSY</name>
<protein>
    <submittedName>
        <fullName evidence="9">AP2/ERF and B3 domain-containing transcription repressor RAV2</fullName>
    </submittedName>
</protein>
<keyword evidence="6" id="KW-0804">Transcription</keyword>
<dbReference type="GO" id="GO:0003700">
    <property type="term" value="F:DNA-binding transcription factor activity"/>
    <property type="evidence" value="ECO:0007669"/>
    <property type="project" value="InterPro"/>
</dbReference>
<dbReference type="SUPFAM" id="SSF54171">
    <property type="entry name" value="DNA-binding domain"/>
    <property type="match status" value="1"/>
</dbReference>
<keyword evidence="3" id="KW-0936">Ethylene signaling pathway</keyword>
<dbReference type="GO" id="GO:0009873">
    <property type="term" value="P:ethylene-activated signaling pathway"/>
    <property type="evidence" value="ECO:0007669"/>
    <property type="project" value="UniProtKB-KW"/>
</dbReference>
<evidence type="ECO:0000256" key="5">
    <source>
        <dbReference type="ARBA" id="ARBA00023125"/>
    </source>
</evidence>
<comment type="subcellular location">
    <subcellularLocation>
        <location evidence="1">Nucleus</location>
    </subcellularLocation>
</comment>
<evidence type="ECO:0000259" key="8">
    <source>
        <dbReference type="PROSITE" id="PS51032"/>
    </source>
</evidence>
<dbReference type="InterPro" id="IPR001471">
    <property type="entry name" value="AP2/ERF_dom"/>
</dbReference>
<accession>A0A6A3CMX1</accession>
<dbReference type="SMART" id="SM00380">
    <property type="entry name" value="AP2"/>
    <property type="match status" value="1"/>
</dbReference>
<comment type="caution">
    <text evidence="9">The sequence shown here is derived from an EMBL/GenBank/DDBJ whole genome shotgun (WGS) entry which is preliminary data.</text>
</comment>